<name>A0A926IRM0_9BACT</name>
<dbReference type="InterPro" id="IPR005135">
    <property type="entry name" value="Endo/exonuclease/phosphatase"/>
</dbReference>
<dbReference type="PANTHER" id="PTHR42834:SF1">
    <property type="entry name" value="ENDONUCLEASE_EXONUCLEASE_PHOSPHATASE FAMILY PROTEIN (AFU_ORTHOLOGUE AFUA_3G09210)"/>
    <property type="match status" value="1"/>
</dbReference>
<feature type="domain" description="Endonuclease/exonuclease/phosphatase" evidence="1">
    <location>
        <begin position="28"/>
        <end position="342"/>
    </location>
</feature>
<keyword evidence="3" id="KW-1185">Reference proteome</keyword>
<sequence>MNRIITIFLLLSLFFPGLKAQEEIPFRVMSWNVENLFDTHHDSLKNDYEFLPQSHRHWTYLRYKKKLENIARVITAVGEWTPPALVGLCEVENDSVMRDLVHYSPLKEHGYRYVMTDSPDERGIDVALLYQRNQFKLLSYRSIPVGIFTTESRPTRDILHTSGLIVTGDTLDIFVVHLPSRSGGAKESEPYRLFVAKKIKAEADSILTSRQHPLLIIMGDFNDYPTNKSITQILEATAPPHHPKPLKLYHLLARKAKENKNKGSSYKYQGEWGLLDHLIVSGTLLDTTTNFYTTEKKANVAHLPFLLTEDNKFGGLQPFRTYYGMKYIGGYSDHLPVFMDLETRTK</sequence>
<dbReference type="SUPFAM" id="SSF56219">
    <property type="entry name" value="DNase I-like"/>
    <property type="match status" value="1"/>
</dbReference>
<gene>
    <name evidence="2" type="ORF">H8744_11445</name>
</gene>
<dbReference type="AlphaFoldDB" id="A0A926IRM0"/>
<accession>A0A926IRM0</accession>
<organism evidence="2 3">
    <name type="scientific">Jilunia laotingensis</name>
    <dbReference type="NCBI Taxonomy" id="2763675"/>
    <lineage>
        <taxon>Bacteria</taxon>
        <taxon>Pseudomonadati</taxon>
        <taxon>Bacteroidota</taxon>
        <taxon>Bacteroidia</taxon>
        <taxon>Bacteroidales</taxon>
        <taxon>Bacteroidaceae</taxon>
        <taxon>Jilunia</taxon>
    </lineage>
</organism>
<dbReference type="InterPro" id="IPR036691">
    <property type="entry name" value="Endo/exonu/phosph_ase_sf"/>
</dbReference>
<evidence type="ECO:0000313" key="2">
    <source>
        <dbReference type="EMBL" id="MBC8593848.1"/>
    </source>
</evidence>
<dbReference type="Pfam" id="PF19580">
    <property type="entry name" value="Exo_endo_phos_3"/>
    <property type="match status" value="1"/>
</dbReference>
<keyword evidence="2" id="KW-0255">Endonuclease</keyword>
<dbReference type="RefSeq" id="WP_262434958.1">
    <property type="nucleotide sequence ID" value="NZ_JACRTF010000001.1"/>
</dbReference>
<dbReference type="Proteomes" id="UP000651085">
    <property type="component" value="Unassembled WGS sequence"/>
</dbReference>
<proteinExistence type="predicted"/>
<comment type="caution">
    <text evidence="2">The sequence shown here is derived from an EMBL/GenBank/DDBJ whole genome shotgun (WGS) entry which is preliminary data.</text>
</comment>
<dbReference type="Gene3D" id="3.60.10.10">
    <property type="entry name" value="Endonuclease/exonuclease/phosphatase"/>
    <property type="match status" value="1"/>
</dbReference>
<evidence type="ECO:0000259" key="1">
    <source>
        <dbReference type="Pfam" id="PF19580"/>
    </source>
</evidence>
<reference evidence="2" key="1">
    <citation type="submission" date="2020-08" db="EMBL/GenBank/DDBJ databases">
        <title>Genome public.</title>
        <authorList>
            <person name="Liu C."/>
            <person name="Sun Q."/>
        </authorList>
    </citation>
    <scope>NUCLEOTIDE SEQUENCE</scope>
    <source>
        <strain evidence="2">N12</strain>
    </source>
</reference>
<dbReference type="PANTHER" id="PTHR42834">
    <property type="entry name" value="ENDONUCLEASE/EXONUCLEASE/PHOSPHATASE FAMILY PROTEIN (AFU_ORTHOLOGUE AFUA_3G09210)"/>
    <property type="match status" value="1"/>
</dbReference>
<dbReference type="EMBL" id="JACRTF010000001">
    <property type="protein sequence ID" value="MBC8593848.1"/>
    <property type="molecule type" value="Genomic_DNA"/>
</dbReference>
<keyword evidence="2" id="KW-0540">Nuclease</keyword>
<evidence type="ECO:0000313" key="3">
    <source>
        <dbReference type="Proteomes" id="UP000651085"/>
    </source>
</evidence>
<keyword evidence="2" id="KW-0378">Hydrolase</keyword>
<protein>
    <submittedName>
        <fullName evidence="2">Endonuclease</fullName>
    </submittedName>
</protein>
<dbReference type="GO" id="GO:0004519">
    <property type="term" value="F:endonuclease activity"/>
    <property type="evidence" value="ECO:0007669"/>
    <property type="project" value="UniProtKB-KW"/>
</dbReference>